<accession>A0ACB7X4V9</accession>
<comment type="caution">
    <text evidence="1">The sequence shown here is derived from an EMBL/GenBank/DDBJ whole genome shotgun (WGS) entry which is preliminary data.</text>
</comment>
<dbReference type="Proteomes" id="UP000828048">
    <property type="component" value="Chromosome 2"/>
</dbReference>
<reference evidence="1 2" key="1">
    <citation type="journal article" date="2021" name="Hortic Res">
        <title>High-quality reference genome and annotation aids understanding of berry development for evergreen blueberry (Vaccinium darrowii).</title>
        <authorList>
            <person name="Yu J."/>
            <person name="Hulse-Kemp A.M."/>
            <person name="Babiker E."/>
            <person name="Staton M."/>
        </authorList>
    </citation>
    <scope>NUCLEOTIDE SEQUENCE [LARGE SCALE GENOMIC DNA]</scope>
    <source>
        <strain evidence="2">cv. NJ 8807/NJ 8810</strain>
        <tissue evidence="1">Young leaf</tissue>
    </source>
</reference>
<keyword evidence="2" id="KW-1185">Reference proteome</keyword>
<gene>
    <name evidence="1" type="ORF">Vadar_029399</name>
</gene>
<evidence type="ECO:0000313" key="2">
    <source>
        <dbReference type="Proteomes" id="UP000828048"/>
    </source>
</evidence>
<organism evidence="1 2">
    <name type="scientific">Vaccinium darrowii</name>
    <dbReference type="NCBI Taxonomy" id="229202"/>
    <lineage>
        <taxon>Eukaryota</taxon>
        <taxon>Viridiplantae</taxon>
        <taxon>Streptophyta</taxon>
        <taxon>Embryophyta</taxon>
        <taxon>Tracheophyta</taxon>
        <taxon>Spermatophyta</taxon>
        <taxon>Magnoliopsida</taxon>
        <taxon>eudicotyledons</taxon>
        <taxon>Gunneridae</taxon>
        <taxon>Pentapetalae</taxon>
        <taxon>asterids</taxon>
        <taxon>Ericales</taxon>
        <taxon>Ericaceae</taxon>
        <taxon>Vaccinioideae</taxon>
        <taxon>Vaccinieae</taxon>
        <taxon>Vaccinium</taxon>
    </lineage>
</organism>
<dbReference type="EMBL" id="CM037152">
    <property type="protein sequence ID" value="KAH7835743.1"/>
    <property type="molecule type" value="Genomic_DNA"/>
</dbReference>
<proteinExistence type="predicted"/>
<evidence type="ECO:0000313" key="1">
    <source>
        <dbReference type="EMBL" id="KAH7835743.1"/>
    </source>
</evidence>
<protein>
    <submittedName>
        <fullName evidence="1">Uncharacterized protein</fullName>
    </submittedName>
</protein>
<name>A0ACB7X4V9_9ERIC</name>
<sequence length="174" mass="19165">MLPWESSPIVRNQEVYRRPSIGSIFAILDRCCQFQEHDAKNAGIFPLINPLDAFYLLNPSGDLNGTQGKLEDFFRERNLEGKAGTAPTIEESVVALRSHDLFIYFGHGRGLQFIAEKEIQKLQNCAATLLMGCSSGSLSLNGSYTPQGAPLCYLLAGSPVIVANLWEVTDKDID</sequence>